<reference evidence="2" key="3">
    <citation type="submission" date="2010-09" db="EMBL/GenBank/DDBJ databases">
        <title>Annotation of Gaeumannomyces graminis var. tritici R3-111a-1.</title>
        <authorList>
            <consortium name="The Broad Institute Genome Sequencing Platform"/>
            <person name="Ma L.-J."/>
            <person name="Dead R."/>
            <person name="Young S.K."/>
            <person name="Zeng Q."/>
            <person name="Gargeya S."/>
            <person name="Fitzgerald M."/>
            <person name="Haas B."/>
            <person name="Abouelleil A."/>
            <person name="Alvarado L."/>
            <person name="Arachchi H.M."/>
            <person name="Berlin A."/>
            <person name="Brown A."/>
            <person name="Chapman S.B."/>
            <person name="Chen Z."/>
            <person name="Dunbar C."/>
            <person name="Freedman E."/>
            <person name="Gearin G."/>
            <person name="Gellesch M."/>
            <person name="Goldberg J."/>
            <person name="Griggs A."/>
            <person name="Gujja S."/>
            <person name="Heiman D."/>
            <person name="Howarth C."/>
            <person name="Larson L."/>
            <person name="Lui A."/>
            <person name="MacDonald P.J.P."/>
            <person name="Mehta T."/>
            <person name="Montmayeur A."/>
            <person name="Murphy C."/>
            <person name="Neiman D."/>
            <person name="Pearson M."/>
            <person name="Priest M."/>
            <person name="Roberts A."/>
            <person name="Saif S."/>
            <person name="Shea T."/>
            <person name="Shenoy N."/>
            <person name="Sisk P."/>
            <person name="Stolte C."/>
            <person name="Sykes S."/>
            <person name="Yandava C."/>
            <person name="Wortman J."/>
            <person name="Nusbaum C."/>
            <person name="Birren B."/>
        </authorList>
    </citation>
    <scope>NUCLEOTIDE SEQUENCE</scope>
    <source>
        <strain evidence="2">R3-111a-1</strain>
    </source>
</reference>
<dbReference type="EnsemblFungi" id="EJT70065">
    <property type="protein sequence ID" value="EJT70065"/>
    <property type="gene ID" value="GGTG_12238"/>
</dbReference>
<reference evidence="3" key="5">
    <citation type="submission" date="2018-04" db="UniProtKB">
        <authorList>
            <consortium name="EnsemblFungi"/>
        </authorList>
    </citation>
    <scope>IDENTIFICATION</scope>
    <source>
        <strain evidence="3">R3-111a-1</strain>
    </source>
</reference>
<keyword evidence="4" id="KW-1185">Reference proteome</keyword>
<evidence type="ECO:0008006" key="5">
    <source>
        <dbReference type="Google" id="ProtNLM"/>
    </source>
</evidence>
<organism evidence="2">
    <name type="scientific">Gaeumannomyces tritici (strain R3-111a-1)</name>
    <name type="common">Wheat and barley take-all root rot fungus</name>
    <name type="synonym">Gaeumannomyces graminis var. tritici</name>
    <dbReference type="NCBI Taxonomy" id="644352"/>
    <lineage>
        <taxon>Eukaryota</taxon>
        <taxon>Fungi</taxon>
        <taxon>Dikarya</taxon>
        <taxon>Ascomycota</taxon>
        <taxon>Pezizomycotina</taxon>
        <taxon>Sordariomycetes</taxon>
        <taxon>Sordariomycetidae</taxon>
        <taxon>Magnaporthales</taxon>
        <taxon>Magnaporthaceae</taxon>
        <taxon>Gaeumannomyces</taxon>
    </lineage>
</organism>
<sequence>MDDDSRKREKETSLSPPQVFSSISSSIQLSHAMMLQELAQVAVIRGDYRRGLEIAEEALKDMQKDLGDQHPQSLEMACMKAMCMAGASTATQESDDAESTCRETLNTITHRPVLAVMASSDRPRASPTFRGLPTGLGPTLGCHATRSEEPPRR</sequence>
<dbReference type="EMBL" id="GL385402">
    <property type="protein sequence ID" value="EJT70065.1"/>
    <property type="molecule type" value="Genomic_DNA"/>
</dbReference>
<dbReference type="InterPro" id="IPR011990">
    <property type="entry name" value="TPR-like_helical_dom_sf"/>
</dbReference>
<feature type="region of interest" description="Disordered" evidence="1">
    <location>
        <begin position="116"/>
        <end position="153"/>
    </location>
</feature>
<gene>
    <name evidence="3" type="primary">20352696</name>
    <name evidence="2" type="ORF">GGTG_12238</name>
</gene>
<accession>J3PFG3</accession>
<feature type="region of interest" description="Disordered" evidence="1">
    <location>
        <begin position="1"/>
        <end position="20"/>
    </location>
</feature>
<dbReference type="RefSeq" id="XP_009228399.1">
    <property type="nucleotide sequence ID" value="XM_009230135.1"/>
</dbReference>
<reference evidence="3" key="4">
    <citation type="journal article" date="2015" name="G3 (Bethesda)">
        <title>Genome sequences of three phytopathogenic species of the Magnaporthaceae family of fungi.</title>
        <authorList>
            <person name="Okagaki L.H."/>
            <person name="Nunes C.C."/>
            <person name="Sailsbery J."/>
            <person name="Clay B."/>
            <person name="Brown D."/>
            <person name="John T."/>
            <person name="Oh Y."/>
            <person name="Young N."/>
            <person name="Fitzgerald M."/>
            <person name="Haas B.J."/>
            <person name="Zeng Q."/>
            <person name="Young S."/>
            <person name="Adiconis X."/>
            <person name="Fan L."/>
            <person name="Levin J.Z."/>
            <person name="Mitchell T.K."/>
            <person name="Okubara P.A."/>
            <person name="Farman M.L."/>
            <person name="Kohn L.M."/>
            <person name="Birren B."/>
            <person name="Ma L.-J."/>
            <person name="Dean R.A."/>
        </authorList>
    </citation>
    <scope>NUCLEOTIDE SEQUENCE</scope>
    <source>
        <strain evidence="3">R3-111a-1</strain>
    </source>
</reference>
<dbReference type="Proteomes" id="UP000006039">
    <property type="component" value="Unassembled WGS sequence"/>
</dbReference>
<dbReference type="GeneID" id="20352696"/>
<feature type="compositionally biased region" description="Low complexity" evidence="1">
    <location>
        <begin position="127"/>
        <end position="141"/>
    </location>
</feature>
<proteinExistence type="predicted"/>
<dbReference type="Gene3D" id="1.25.40.10">
    <property type="entry name" value="Tetratricopeptide repeat domain"/>
    <property type="match status" value="1"/>
</dbReference>
<protein>
    <recommendedName>
        <fullName evidence="5">Kinesin light chain</fullName>
    </recommendedName>
</protein>
<feature type="compositionally biased region" description="Basic and acidic residues" evidence="1">
    <location>
        <begin position="1"/>
        <end position="12"/>
    </location>
</feature>
<reference evidence="2" key="2">
    <citation type="submission" date="2010-07" db="EMBL/GenBank/DDBJ databases">
        <authorList>
            <consortium name="The Broad Institute Genome Sequencing Platform"/>
            <consortium name="Broad Institute Genome Sequencing Center for Infectious Disease"/>
            <person name="Ma L.-J."/>
            <person name="Dead R."/>
            <person name="Young S."/>
            <person name="Zeng Q."/>
            <person name="Koehrsen M."/>
            <person name="Alvarado L."/>
            <person name="Berlin A."/>
            <person name="Chapman S.B."/>
            <person name="Chen Z."/>
            <person name="Freedman E."/>
            <person name="Gellesch M."/>
            <person name="Goldberg J."/>
            <person name="Griggs A."/>
            <person name="Gujja S."/>
            <person name="Heilman E.R."/>
            <person name="Heiman D."/>
            <person name="Hepburn T."/>
            <person name="Howarth C."/>
            <person name="Jen D."/>
            <person name="Larson L."/>
            <person name="Mehta T."/>
            <person name="Neiman D."/>
            <person name="Pearson M."/>
            <person name="Roberts A."/>
            <person name="Saif S."/>
            <person name="Shea T."/>
            <person name="Shenoy N."/>
            <person name="Sisk P."/>
            <person name="Stolte C."/>
            <person name="Sykes S."/>
            <person name="Walk T."/>
            <person name="White J."/>
            <person name="Yandava C."/>
            <person name="Haas B."/>
            <person name="Nusbaum C."/>
            <person name="Birren B."/>
        </authorList>
    </citation>
    <scope>NUCLEOTIDE SEQUENCE</scope>
    <source>
        <strain evidence="2">R3-111a-1</strain>
    </source>
</reference>
<evidence type="ECO:0000256" key="1">
    <source>
        <dbReference type="SAM" id="MobiDB-lite"/>
    </source>
</evidence>
<evidence type="ECO:0000313" key="2">
    <source>
        <dbReference type="EMBL" id="EJT70065.1"/>
    </source>
</evidence>
<evidence type="ECO:0000313" key="4">
    <source>
        <dbReference type="Proteomes" id="UP000006039"/>
    </source>
</evidence>
<evidence type="ECO:0000313" key="3">
    <source>
        <dbReference type="EnsemblFungi" id="EJT70065"/>
    </source>
</evidence>
<dbReference type="HOGENOM" id="CLU_1713372_0_0_1"/>
<reference evidence="4" key="1">
    <citation type="submission" date="2010-07" db="EMBL/GenBank/DDBJ databases">
        <title>The genome sequence of Gaeumannomyces graminis var. tritici strain R3-111a-1.</title>
        <authorList>
            <consortium name="The Broad Institute Genome Sequencing Platform"/>
            <person name="Ma L.-J."/>
            <person name="Dead R."/>
            <person name="Young S."/>
            <person name="Zeng Q."/>
            <person name="Koehrsen M."/>
            <person name="Alvarado L."/>
            <person name="Berlin A."/>
            <person name="Chapman S.B."/>
            <person name="Chen Z."/>
            <person name="Freedman E."/>
            <person name="Gellesch M."/>
            <person name="Goldberg J."/>
            <person name="Griggs A."/>
            <person name="Gujja S."/>
            <person name="Heilman E.R."/>
            <person name="Heiman D."/>
            <person name="Hepburn T."/>
            <person name="Howarth C."/>
            <person name="Jen D."/>
            <person name="Larson L."/>
            <person name="Mehta T."/>
            <person name="Neiman D."/>
            <person name="Pearson M."/>
            <person name="Roberts A."/>
            <person name="Saif S."/>
            <person name="Shea T."/>
            <person name="Shenoy N."/>
            <person name="Sisk P."/>
            <person name="Stolte C."/>
            <person name="Sykes S."/>
            <person name="Walk T."/>
            <person name="White J."/>
            <person name="Yandava C."/>
            <person name="Haas B."/>
            <person name="Nusbaum C."/>
            <person name="Birren B."/>
        </authorList>
    </citation>
    <scope>NUCLEOTIDE SEQUENCE [LARGE SCALE GENOMIC DNA]</scope>
    <source>
        <strain evidence="4">R3-111a-1</strain>
    </source>
</reference>
<dbReference type="AlphaFoldDB" id="J3PFG3"/>
<dbReference type="VEuPathDB" id="FungiDB:GGTG_12238"/>
<name>J3PFG3_GAET3</name>